<name>A0ABM4BAW7_HYDVU</name>
<keyword evidence="2" id="KW-0963">Cytoplasm</keyword>
<dbReference type="Gene3D" id="3.40.50.300">
    <property type="entry name" value="P-loop containing nucleotide triphosphate hydrolases"/>
    <property type="match status" value="1"/>
</dbReference>
<dbReference type="InterPro" id="IPR000488">
    <property type="entry name" value="Death_dom"/>
</dbReference>
<dbReference type="InterPro" id="IPR011029">
    <property type="entry name" value="DEATH-like_dom_sf"/>
</dbReference>
<evidence type="ECO:0000256" key="2">
    <source>
        <dbReference type="ARBA" id="ARBA00022490"/>
    </source>
</evidence>
<sequence length="1788" mass="208631">MGHDNLFLTNGETILHSQEFKLKFSDSVGVDWKTLGRRLNIKDNYLDMIDQDNVKICAKAYEMLATWIQMNETPSLDKLKTALRSMERMDLIIKLEEFANLSIPESISNIESRIHQGCVFKFVLRKEEFCRGVEFQLYNDTKNWTAINNKKHSFQYYLTKKKNDTLFVKVENLMFENEKLNFKFSFQDSKNKTFQHYCSAIITGNCNYELIYNGLFIATPEPIFNNEFSKSIGTINSLDWRETNNIHFDKAPHESIELFALDYFDRNFFDCNDVIYVSPSIADNDNLFFVVSKFNELFTVNKKGIRAVLPGYRLRYHATLLKCNVEKFTNYKDENRIIIFCSKLNLVIIARVTTSMDCIKVESECCLNDVILFVNINNPLIDTNKLVILGIVVLPLHDRKDLKEELFFHFSENFDLDKILFLCKDEIADDSFESWWRSVVSYCIKKVNSKKNSNEILFKKLISLTMMSMAKVDHCFPTLESDPQKQIQSLILNVEQRNAINDKALKKIITGGYGSGKSIVGREIVKNYVKHKSDNPLTLYYICCNHFSLYECHMKEFVDNIEKASNVTVVCDNLYELWKSMCRDYNIFKKDISLPKLLEYLTSTNCKVCFVLEELSEEFVREDDAIQIKHLFTSVLKESLVVFIPESITKNRELITSEQKRTLQRNFFQEELIGMKVISLNKSMRVTGCNKLLIDVAQKAICETKSVLNIPSTNFRFLQKIEKNKLFGNEDLQIEKVKDCQSLSLTLNSNIDSKNETKNKTSSFKENFGKENEKTNDTLPNNLVDVDKVKTVCLSIVDMMNPKKKFLKNQTNYTLGNNLKVKDDNYASLDIKKENIYASNIAYDKSVDKLTDSDLDQRIGNKFKVVNDFHDNDLDYMAKLIAKNTDNIDPNSYMETEYVFKSGFIGHSVKGEKPKVVYLPFHDITNKQSVKLLSFVLENLCFNVLRKTVVICSNMEEVQSVAYAIDIIGNFKAITYSPHLQKYSPTLETKIEIKKKLRSDMDILVTDSKGFSGAESEFVIVFVSPEEIYYRHVLVDAISRSNSHLMVFVKSYSEDKRPLNIGKTIGNVLNNLSENVVEKIKVATSNNENQKSSDGFFIINEDCKEFINRGADNDFDNYKENLQFKIFHENNLIYETMAYDLSKQTRKEFINDATVLLKEFYIQTYNETDEFQPPLYANENVDSTNKFIDLSIAEGINFEKRINYKQISYNEVFMKEKSLLLVSGIAGIGKSCLLRKCLIDWSTNLIWKKVDFVFYFECRLLNNYQLISNINELLVIFYKDFVKFVDINIHSIIFIIDGLDEFKYFDDLINYSSLSQYPIVKVLSKIHNYKCVIAGRVYAIDQYRNVCQMFKMLNNKLTIQIMGFNQNGINSYIEKNTVVKNEILKTFLKELSPAANAMTSIPFYLSSIGKIVESKQCNVSLLTMAYLCTEIFFYFYQKHIMKTETPVDEIMENDDNKKYILSICKIAYESFVRSKVIFSRKEIQALISDFDKIEHQLFGFIERIETDLGFHYQFVHSAIMEFCASVYAYNCLSSKEIMATEKLESCLSMICGLTNKSQNSLIKFLVNLNPSKQIYDDFLLFVLDYLRKSNDENKSLNKKSYYNSLFFECFFENQSSFTDEIKSIVDIRNMEIWIDGWKTFYKTSCESYFVNHLINSGRKLSKLFVDKNVLSDQEKNLLIQCSANVRCVTFYRMTKFESWKPKDKIEVLWIQISNYLITKTDFEENFLPWINLCEDLYLEVHDEIDFIEDIYEWVYYSNIKKLWIKYRGKDFRNDELKNFISRRACLIS</sequence>
<dbReference type="PROSITE" id="PS50837">
    <property type="entry name" value="NACHT"/>
    <property type="match status" value="1"/>
</dbReference>
<gene>
    <name evidence="7" type="primary">LOC105848542</name>
</gene>
<feature type="domain" description="NACHT" evidence="5">
    <location>
        <begin position="1218"/>
        <end position="1301"/>
    </location>
</feature>
<dbReference type="InterPro" id="IPR007111">
    <property type="entry name" value="NACHT_NTPase"/>
</dbReference>
<evidence type="ECO:0000313" key="6">
    <source>
        <dbReference type="Proteomes" id="UP001652625"/>
    </source>
</evidence>
<organism evidence="6 7">
    <name type="scientific">Hydra vulgaris</name>
    <name type="common">Hydra</name>
    <name type="synonym">Hydra attenuata</name>
    <dbReference type="NCBI Taxonomy" id="6087"/>
    <lineage>
        <taxon>Eukaryota</taxon>
        <taxon>Metazoa</taxon>
        <taxon>Cnidaria</taxon>
        <taxon>Hydrozoa</taxon>
        <taxon>Hydroidolina</taxon>
        <taxon>Anthoathecata</taxon>
        <taxon>Aplanulata</taxon>
        <taxon>Hydridae</taxon>
        <taxon>Hydra</taxon>
    </lineage>
</organism>
<evidence type="ECO:0000259" key="5">
    <source>
        <dbReference type="PROSITE" id="PS50837"/>
    </source>
</evidence>
<keyword evidence="3" id="KW-0677">Repeat</keyword>
<dbReference type="SUPFAM" id="SSF47986">
    <property type="entry name" value="DEATH domain"/>
    <property type="match status" value="1"/>
</dbReference>
<dbReference type="RefSeq" id="XP_065646036.1">
    <property type="nucleotide sequence ID" value="XM_065789964.1"/>
</dbReference>
<dbReference type="PANTHER" id="PTHR45690">
    <property type="entry name" value="NACHT, LRR AND PYD DOMAINS-CONTAINING PROTEIN 12"/>
    <property type="match status" value="1"/>
</dbReference>
<evidence type="ECO:0000259" key="4">
    <source>
        <dbReference type="PROSITE" id="PS50017"/>
    </source>
</evidence>
<comment type="subcellular location">
    <subcellularLocation>
        <location evidence="1">Cytoplasm</location>
    </subcellularLocation>
</comment>
<evidence type="ECO:0000256" key="3">
    <source>
        <dbReference type="ARBA" id="ARBA00022737"/>
    </source>
</evidence>
<protein>
    <submittedName>
        <fullName evidence="7">Uncharacterized protein LOC105848542 isoform X3</fullName>
    </submittedName>
</protein>
<evidence type="ECO:0000313" key="7">
    <source>
        <dbReference type="RefSeq" id="XP_065646036.1"/>
    </source>
</evidence>
<evidence type="ECO:0000256" key="1">
    <source>
        <dbReference type="ARBA" id="ARBA00004496"/>
    </source>
</evidence>
<reference evidence="7" key="2">
    <citation type="submission" date="2025-08" db="UniProtKB">
        <authorList>
            <consortium name="RefSeq"/>
        </authorList>
    </citation>
    <scope>IDENTIFICATION</scope>
</reference>
<dbReference type="Proteomes" id="UP001652625">
    <property type="component" value="Chromosome 02"/>
</dbReference>
<dbReference type="Pfam" id="PF05729">
    <property type="entry name" value="NACHT"/>
    <property type="match status" value="1"/>
</dbReference>
<dbReference type="InterPro" id="IPR027417">
    <property type="entry name" value="P-loop_NTPase"/>
</dbReference>
<dbReference type="PANTHER" id="PTHR45690:SF19">
    <property type="entry name" value="NACHT, LRR AND PYD DOMAINS-CONTAINING PROTEIN 3"/>
    <property type="match status" value="1"/>
</dbReference>
<dbReference type="SUPFAM" id="SSF52540">
    <property type="entry name" value="P-loop containing nucleoside triphosphate hydrolases"/>
    <property type="match status" value="1"/>
</dbReference>
<keyword evidence="6" id="KW-1185">Reference proteome</keyword>
<accession>A0ABM4BAW7</accession>
<dbReference type="CDD" id="cd01670">
    <property type="entry name" value="Death"/>
    <property type="match status" value="1"/>
</dbReference>
<reference evidence="6" key="1">
    <citation type="submission" date="2025-05" db="UniProtKB">
        <authorList>
            <consortium name="RefSeq"/>
        </authorList>
    </citation>
    <scope>NUCLEOTIDE SEQUENCE [LARGE SCALE GENOMIC DNA]</scope>
</reference>
<dbReference type="Gene3D" id="1.10.533.10">
    <property type="entry name" value="Death Domain, Fas"/>
    <property type="match status" value="1"/>
</dbReference>
<dbReference type="PROSITE" id="PS50017">
    <property type="entry name" value="DEATH_DOMAIN"/>
    <property type="match status" value="1"/>
</dbReference>
<proteinExistence type="predicted"/>
<dbReference type="InterPro" id="IPR050637">
    <property type="entry name" value="NLRP_innate_immun_reg"/>
</dbReference>
<feature type="domain" description="Death" evidence="4">
    <location>
        <begin position="17"/>
        <end position="99"/>
    </location>
</feature>
<dbReference type="GeneID" id="105848542"/>
<dbReference type="Pfam" id="PF00531">
    <property type="entry name" value="Death"/>
    <property type="match status" value="1"/>
</dbReference>